<accession>A0A8H7ZQU7</accession>
<evidence type="ECO:0000256" key="1">
    <source>
        <dbReference type="SAM" id="MobiDB-lite"/>
    </source>
</evidence>
<feature type="region of interest" description="Disordered" evidence="1">
    <location>
        <begin position="43"/>
        <end position="64"/>
    </location>
</feature>
<feature type="compositionally biased region" description="Basic and acidic residues" evidence="1">
    <location>
        <begin position="150"/>
        <end position="209"/>
    </location>
</feature>
<dbReference type="EMBL" id="JAEFCI010009617">
    <property type="protein sequence ID" value="KAG5457709.1"/>
    <property type="molecule type" value="Genomic_DNA"/>
</dbReference>
<dbReference type="AlphaFoldDB" id="A0A8H7ZQU7"/>
<feature type="non-terminal residue" evidence="2">
    <location>
        <position position="1"/>
    </location>
</feature>
<evidence type="ECO:0000313" key="3">
    <source>
        <dbReference type="Proteomes" id="UP000673691"/>
    </source>
</evidence>
<feature type="compositionally biased region" description="Basic and acidic residues" evidence="1">
    <location>
        <begin position="221"/>
        <end position="249"/>
    </location>
</feature>
<dbReference type="Proteomes" id="UP000673691">
    <property type="component" value="Unassembled WGS sequence"/>
</dbReference>
<protein>
    <submittedName>
        <fullName evidence="2">Uncharacterized protein</fullName>
    </submittedName>
</protein>
<sequence>TPSVAHYPDVAATVLATTLPESKTEPTSDLKHVKLAVADSTHPRLPIPATADENPPSPPPATNVKTHQELVSASLGRFLAYSSTGEAIDRPLPETTVQTEEIRPNEAVTPADPTPITTVSLQAPLAQTEEAAPQAEEVHEEDEAEEDPAVCERRERDERERRGREEYEARLLEQQRERDRRREERERGLLEEREREEAERRQRRLEEARRRKLQEEEEEEEKRRAREKAEAEERKAAEERAKMEELDKVAKDPAMQKYIQMAQEQRQRERMVRGFSEACAGRERERFPESGLPCFFTNLRTQARRQRMRRKA</sequence>
<keyword evidence="3" id="KW-1185">Reference proteome</keyword>
<gene>
    <name evidence="2" type="ORF">BJ554DRAFT_2209</name>
</gene>
<reference evidence="2 3" key="1">
    <citation type="journal article" name="Sci. Rep.">
        <title>Genome-scale phylogenetic analyses confirm Olpidium as the closest living zoosporic fungus to the non-flagellated, terrestrial fungi.</title>
        <authorList>
            <person name="Chang Y."/>
            <person name="Rochon D."/>
            <person name="Sekimoto S."/>
            <person name="Wang Y."/>
            <person name="Chovatia M."/>
            <person name="Sandor L."/>
            <person name="Salamov A."/>
            <person name="Grigoriev I.V."/>
            <person name="Stajich J.E."/>
            <person name="Spatafora J.W."/>
        </authorList>
    </citation>
    <scope>NUCLEOTIDE SEQUENCE [LARGE SCALE GENOMIC DNA]</scope>
    <source>
        <strain evidence="2">S191</strain>
    </source>
</reference>
<feature type="region of interest" description="Disordered" evidence="1">
    <location>
        <begin position="83"/>
        <end position="249"/>
    </location>
</feature>
<organism evidence="2 3">
    <name type="scientific">Olpidium bornovanus</name>
    <dbReference type="NCBI Taxonomy" id="278681"/>
    <lineage>
        <taxon>Eukaryota</taxon>
        <taxon>Fungi</taxon>
        <taxon>Fungi incertae sedis</taxon>
        <taxon>Olpidiomycota</taxon>
        <taxon>Olpidiomycotina</taxon>
        <taxon>Olpidiomycetes</taxon>
        <taxon>Olpidiales</taxon>
        <taxon>Olpidiaceae</taxon>
        <taxon>Olpidium</taxon>
    </lineage>
</organism>
<comment type="caution">
    <text evidence="2">The sequence shown here is derived from an EMBL/GenBank/DDBJ whole genome shotgun (WGS) entry which is preliminary data.</text>
</comment>
<evidence type="ECO:0000313" key="2">
    <source>
        <dbReference type="EMBL" id="KAG5457709.1"/>
    </source>
</evidence>
<feature type="compositionally biased region" description="Acidic residues" evidence="1">
    <location>
        <begin position="138"/>
        <end position="149"/>
    </location>
</feature>
<name>A0A8H7ZQU7_9FUNG</name>
<feature type="compositionally biased region" description="Low complexity" evidence="1">
    <location>
        <begin position="121"/>
        <end position="135"/>
    </location>
</feature>
<proteinExistence type="predicted"/>